<reference evidence="2 3" key="1">
    <citation type="submission" date="2014-12" db="EMBL/GenBank/DDBJ databases">
        <title>Draft Genome Sequences of Five Spore-Forming Food Isolates of Bacillus pumilus.</title>
        <authorList>
            <person name="de Jong A."/>
            <person name="van Heel A.J."/>
            <person name="Montalban-Lopez M."/>
            <person name="Krawczyk A.O."/>
            <person name="Berendsen E.M."/>
            <person name="Wells-Bennik M."/>
            <person name="Kuipers O.P."/>
        </authorList>
    </citation>
    <scope>NUCLEOTIDE SEQUENCE [LARGE SCALE GENOMIC DNA]</scope>
    <source>
        <strain evidence="2 3">B4127</strain>
    </source>
</reference>
<name>A0AB34R3K5_BACPU</name>
<feature type="region of interest" description="Disordered" evidence="1">
    <location>
        <begin position="191"/>
        <end position="235"/>
    </location>
</feature>
<comment type="caution">
    <text evidence="2">The sequence shown here is derived from an EMBL/GenBank/DDBJ whole genome shotgun (WGS) entry which is preliminary data.</text>
</comment>
<proteinExistence type="predicted"/>
<gene>
    <name evidence="2" type="ORF">B4127_2686</name>
</gene>
<dbReference type="RefSeq" id="WP_044139513.1">
    <property type="nucleotide sequence ID" value="NZ_JAHHYF010000009.1"/>
</dbReference>
<protein>
    <recommendedName>
        <fullName evidence="4">2-methylcitrate dehydratase</fullName>
    </recommendedName>
</protein>
<dbReference type="Proteomes" id="UP000031978">
    <property type="component" value="Unassembled WGS sequence"/>
</dbReference>
<evidence type="ECO:0000313" key="2">
    <source>
        <dbReference type="EMBL" id="KIL23753.1"/>
    </source>
</evidence>
<accession>A0AB34R3K5</accession>
<feature type="compositionally biased region" description="Basic and acidic residues" evidence="1">
    <location>
        <begin position="197"/>
        <end position="213"/>
    </location>
</feature>
<organism evidence="2 3">
    <name type="scientific">Bacillus pumilus</name>
    <name type="common">Bacillus mesentericus</name>
    <dbReference type="NCBI Taxonomy" id="1408"/>
    <lineage>
        <taxon>Bacteria</taxon>
        <taxon>Bacillati</taxon>
        <taxon>Bacillota</taxon>
        <taxon>Bacilli</taxon>
        <taxon>Bacillales</taxon>
        <taxon>Bacillaceae</taxon>
        <taxon>Bacillus</taxon>
    </lineage>
</organism>
<dbReference type="AlphaFoldDB" id="A0AB34R3K5"/>
<evidence type="ECO:0008006" key="4">
    <source>
        <dbReference type="Google" id="ProtNLM"/>
    </source>
</evidence>
<evidence type="ECO:0000256" key="1">
    <source>
        <dbReference type="SAM" id="MobiDB-lite"/>
    </source>
</evidence>
<dbReference type="EMBL" id="JXCL01000007">
    <property type="protein sequence ID" value="KIL23753.1"/>
    <property type="molecule type" value="Genomic_DNA"/>
</dbReference>
<evidence type="ECO:0000313" key="3">
    <source>
        <dbReference type="Proteomes" id="UP000031978"/>
    </source>
</evidence>
<sequence length="235" mass="26674">MSFINFDGFVKKVNHKPKGVTELVLEISTKELGNSIQNLAEMIDNDVRVEIESDIVRYNVQINANTERPIVNYQVDQSGVVHIADPEPEQLEAELGLPAEKPKIEEKPMEIEREVVDRFIVEGMAPEQEGFPENMAEITKRRIEGESYRKLATELEMSSGEIVDLINNYRAAVAPLAEKWWDWMQDQANEAEPLQKVQKENAEEAAEDEKGSEDSVPDEYDLPKDDQKDEEDGAA</sequence>